<gene>
    <name evidence="1" type="ORF">SOCEGT47_017080</name>
</gene>
<dbReference type="EMBL" id="CP012670">
    <property type="protein sequence ID" value="AUX21228.1"/>
    <property type="molecule type" value="Genomic_DNA"/>
</dbReference>
<dbReference type="Proteomes" id="UP000295781">
    <property type="component" value="Chromosome"/>
</dbReference>
<evidence type="ECO:0000313" key="1">
    <source>
        <dbReference type="EMBL" id="AUX21228.1"/>
    </source>
</evidence>
<dbReference type="AlphaFoldDB" id="A0A4P2PXH1"/>
<protein>
    <submittedName>
        <fullName evidence="1">Uncharacterized protein</fullName>
    </submittedName>
</protein>
<name>A0A4P2PXH1_SORCE</name>
<reference evidence="1 2" key="1">
    <citation type="submission" date="2015-09" db="EMBL/GenBank/DDBJ databases">
        <title>Sorangium comparison.</title>
        <authorList>
            <person name="Zaburannyi N."/>
            <person name="Bunk B."/>
            <person name="Overmann J."/>
            <person name="Mueller R."/>
        </authorList>
    </citation>
    <scope>NUCLEOTIDE SEQUENCE [LARGE SCALE GENOMIC DNA]</scope>
    <source>
        <strain evidence="1 2">So ceGT47</strain>
    </source>
</reference>
<accession>A0A4P2PXH1</accession>
<evidence type="ECO:0000313" key="2">
    <source>
        <dbReference type="Proteomes" id="UP000295781"/>
    </source>
</evidence>
<sequence length="24" mass="2850">MPDAIVVIGVIHGRRHPREWKRRA</sequence>
<organism evidence="1 2">
    <name type="scientific">Sorangium cellulosum</name>
    <name type="common">Polyangium cellulosum</name>
    <dbReference type="NCBI Taxonomy" id="56"/>
    <lineage>
        <taxon>Bacteria</taxon>
        <taxon>Pseudomonadati</taxon>
        <taxon>Myxococcota</taxon>
        <taxon>Polyangia</taxon>
        <taxon>Polyangiales</taxon>
        <taxon>Polyangiaceae</taxon>
        <taxon>Sorangium</taxon>
    </lineage>
</organism>
<proteinExistence type="predicted"/>